<dbReference type="EMBL" id="OU892287">
    <property type="protein sequence ID" value="CAG9762321.1"/>
    <property type="molecule type" value="Genomic_DNA"/>
</dbReference>
<dbReference type="AlphaFoldDB" id="A0A9N9MCY3"/>
<gene>
    <name evidence="2" type="ORF">CEUTPL_LOCUS3003</name>
</gene>
<accession>A0A9N9MCY3</accession>
<proteinExistence type="predicted"/>
<feature type="region of interest" description="Disordered" evidence="1">
    <location>
        <begin position="1"/>
        <end position="26"/>
    </location>
</feature>
<dbReference type="Proteomes" id="UP001152799">
    <property type="component" value="Chromosome 11"/>
</dbReference>
<name>A0A9N9MCY3_9CUCU</name>
<keyword evidence="3" id="KW-1185">Reference proteome</keyword>
<feature type="compositionally biased region" description="Acidic residues" evidence="1">
    <location>
        <begin position="1"/>
        <end position="17"/>
    </location>
</feature>
<evidence type="ECO:0000256" key="1">
    <source>
        <dbReference type="SAM" id="MobiDB-lite"/>
    </source>
</evidence>
<evidence type="ECO:0000313" key="3">
    <source>
        <dbReference type="Proteomes" id="UP001152799"/>
    </source>
</evidence>
<reference evidence="2" key="1">
    <citation type="submission" date="2022-01" db="EMBL/GenBank/DDBJ databases">
        <authorList>
            <person name="King R."/>
        </authorList>
    </citation>
    <scope>NUCLEOTIDE SEQUENCE</scope>
</reference>
<sequence>MKCQESEPEDPEVDQTEENVSSARETDFHKIQNGDFVLANFFGKRKSYKYVCLIIEVSDDEAEVTCLRKMRKPEKFRLEEKDKCSILLSDIIQKLERPKLVPYGDNQKYIFSSAVDVSEQ</sequence>
<evidence type="ECO:0000313" key="2">
    <source>
        <dbReference type="EMBL" id="CAG9762321.1"/>
    </source>
</evidence>
<protein>
    <submittedName>
        <fullName evidence="2">Uncharacterized protein</fullName>
    </submittedName>
</protein>
<organism evidence="2 3">
    <name type="scientific">Ceutorhynchus assimilis</name>
    <name type="common">cabbage seed weevil</name>
    <dbReference type="NCBI Taxonomy" id="467358"/>
    <lineage>
        <taxon>Eukaryota</taxon>
        <taxon>Metazoa</taxon>
        <taxon>Ecdysozoa</taxon>
        <taxon>Arthropoda</taxon>
        <taxon>Hexapoda</taxon>
        <taxon>Insecta</taxon>
        <taxon>Pterygota</taxon>
        <taxon>Neoptera</taxon>
        <taxon>Endopterygota</taxon>
        <taxon>Coleoptera</taxon>
        <taxon>Polyphaga</taxon>
        <taxon>Cucujiformia</taxon>
        <taxon>Curculionidae</taxon>
        <taxon>Ceutorhynchinae</taxon>
        <taxon>Ceutorhynchus</taxon>
    </lineage>
</organism>
<dbReference type="OrthoDB" id="6783475at2759"/>